<keyword evidence="2" id="KW-1185">Reference proteome</keyword>
<evidence type="ECO:0000313" key="2">
    <source>
        <dbReference type="Proteomes" id="UP000717585"/>
    </source>
</evidence>
<reference evidence="1" key="1">
    <citation type="submission" date="2021-05" db="EMBL/GenBank/DDBJ databases">
        <title>A free-living protist that lacks canonical eukaryotic 1 DNA replication and segregation systems.</title>
        <authorList>
            <person name="Salas-Leiva D.E."/>
            <person name="Tromer E.C."/>
            <person name="Curtis B.A."/>
            <person name="Jerlstrom-Hultqvist J."/>
            <person name="Kolisko M."/>
            <person name="Yi Z."/>
            <person name="Salas-Leiva J.S."/>
            <person name="Gallot-Lavallee L."/>
            <person name="Kops G.J.P.L."/>
            <person name="Archibald J.M."/>
            <person name="Simpson A.G.B."/>
            <person name="Roger A.J."/>
        </authorList>
    </citation>
    <scope>NUCLEOTIDE SEQUENCE</scope>
    <source>
        <strain evidence="1">BICM</strain>
    </source>
</reference>
<dbReference type="SUPFAM" id="SSF48371">
    <property type="entry name" value="ARM repeat"/>
    <property type="match status" value="1"/>
</dbReference>
<dbReference type="InterPro" id="IPR016024">
    <property type="entry name" value="ARM-type_fold"/>
</dbReference>
<accession>A0A8J6AW64</accession>
<dbReference type="AlphaFoldDB" id="A0A8J6AW64"/>
<sequence length="332" mass="36732">MAAGAYRVLSKERKVNHAALAIDDVLKGGLKRVHGLSALDKMGDTPPERLKLLKTTGYLDVILHTILHARSDTQQSVRARSLAIQCMFRHILDNPKIDELILSHPNCVPAILSVLDDMASVDDCVLVATALDFFAVTPSLRPILVFHDDFLDRIIPHMNSPLDEVRMHLVRMMNYVTQDSRVLFTVARHEQLIEALCGTCVMLDDDADAPLPEEDDPEELAELLADLEDEEIQQQAADAGVTMKEFILGPSESSLFGRKEVAEAPTVESYALNCLLNIARLPANIRLLQANDLLLAVVMEFSQKAKSLVDRDIAGQIIDLLTPDEDEDPEGV</sequence>
<dbReference type="Proteomes" id="UP000717585">
    <property type="component" value="Unassembled WGS sequence"/>
</dbReference>
<protein>
    <submittedName>
        <fullName evidence="1">Uncharacterized protein</fullName>
    </submittedName>
</protein>
<comment type="caution">
    <text evidence="1">The sequence shown here is derived from an EMBL/GenBank/DDBJ whole genome shotgun (WGS) entry which is preliminary data.</text>
</comment>
<evidence type="ECO:0000313" key="1">
    <source>
        <dbReference type="EMBL" id="KAG9393075.1"/>
    </source>
</evidence>
<dbReference type="InterPro" id="IPR011989">
    <property type="entry name" value="ARM-like"/>
</dbReference>
<dbReference type="OrthoDB" id="10643818at2759"/>
<dbReference type="Gene3D" id="1.25.10.10">
    <property type="entry name" value="Leucine-rich Repeat Variant"/>
    <property type="match status" value="1"/>
</dbReference>
<name>A0A8J6AW64_9EUKA</name>
<gene>
    <name evidence="1" type="ORF">J8273_3204</name>
</gene>
<proteinExistence type="predicted"/>
<organism evidence="1 2">
    <name type="scientific">Carpediemonas membranifera</name>
    <dbReference type="NCBI Taxonomy" id="201153"/>
    <lineage>
        <taxon>Eukaryota</taxon>
        <taxon>Metamonada</taxon>
        <taxon>Carpediemonas-like organisms</taxon>
        <taxon>Carpediemonas</taxon>
    </lineage>
</organism>
<dbReference type="EMBL" id="JAHDYR010000025">
    <property type="protein sequence ID" value="KAG9393075.1"/>
    <property type="molecule type" value="Genomic_DNA"/>
</dbReference>